<dbReference type="EC" id="1.14.20.7" evidence="3"/>
<dbReference type="Proteomes" id="UP001525968">
    <property type="component" value="Unassembled WGS sequence"/>
</dbReference>
<comment type="catalytic activity">
    <reaction evidence="9">
        <text>2-oxoglutarate + O2 + 2 H(+) = ethene + 3 CO2 + H2O</text>
        <dbReference type="Rhea" id="RHEA:31523"/>
        <dbReference type="ChEBI" id="CHEBI:15377"/>
        <dbReference type="ChEBI" id="CHEBI:15378"/>
        <dbReference type="ChEBI" id="CHEBI:15379"/>
        <dbReference type="ChEBI" id="CHEBI:16526"/>
        <dbReference type="ChEBI" id="CHEBI:16810"/>
        <dbReference type="ChEBI" id="CHEBI:18153"/>
        <dbReference type="EC" id="1.13.12.19"/>
    </reaction>
</comment>
<evidence type="ECO:0000256" key="8">
    <source>
        <dbReference type="ARBA" id="ARBA00031282"/>
    </source>
</evidence>
<dbReference type="EC" id="1.13.12.19" evidence="4"/>
<dbReference type="RefSeq" id="WP_261501334.1">
    <property type="nucleotide sequence ID" value="NZ_JAODYH010000007.1"/>
</dbReference>
<protein>
    <recommendedName>
        <fullName evidence="5">2-oxoglutarate-dependent ethylene/succinate-forming enzyme</fullName>
        <ecNumber evidence="4">1.13.12.19</ecNumber>
        <ecNumber evidence="3">1.14.20.7</ecNumber>
    </recommendedName>
    <alternativeName>
        <fullName evidence="7">2-oxoglutarate dioxygenase (ethylene-forming)</fullName>
    </alternativeName>
    <alternativeName>
        <fullName evidence="8">2-oxoglutarate/L-arginine monooxygenase/decarboxylase (succinate-forming)</fullName>
    </alternativeName>
</protein>
<dbReference type="InterPro" id="IPR044861">
    <property type="entry name" value="IPNS-like_FE2OG_OXY"/>
</dbReference>
<dbReference type="InterPro" id="IPR050231">
    <property type="entry name" value="Iron_ascorbate_oxido_reductase"/>
</dbReference>
<dbReference type="InterPro" id="IPR027443">
    <property type="entry name" value="IPNS-like_sf"/>
</dbReference>
<dbReference type="InterPro" id="IPR026992">
    <property type="entry name" value="DIOX_N"/>
</dbReference>
<comment type="pathway">
    <text evidence="2">Alkene biosynthesis; ethylene biosynthesis via 2-oxoglutarate.</text>
</comment>
<dbReference type="Pfam" id="PF03171">
    <property type="entry name" value="2OG-FeII_Oxy"/>
    <property type="match status" value="1"/>
</dbReference>
<dbReference type="Gene3D" id="2.60.120.330">
    <property type="entry name" value="B-lactam Antibiotic, Isopenicillin N Synthase, Chain"/>
    <property type="match status" value="1"/>
</dbReference>
<dbReference type="SUPFAM" id="SSF51197">
    <property type="entry name" value="Clavaminate synthase-like"/>
    <property type="match status" value="1"/>
</dbReference>
<evidence type="ECO:0000256" key="5">
    <source>
        <dbReference type="ARBA" id="ARBA00019045"/>
    </source>
</evidence>
<evidence type="ECO:0000256" key="11">
    <source>
        <dbReference type="RuleBase" id="RU003682"/>
    </source>
</evidence>
<evidence type="ECO:0000256" key="9">
    <source>
        <dbReference type="ARBA" id="ARBA00047725"/>
    </source>
</evidence>
<dbReference type="PRINTS" id="PR00682">
    <property type="entry name" value="IPNSYNTHASE"/>
</dbReference>
<keyword evidence="6" id="KW-0266">Ethylene biosynthesis</keyword>
<comment type="catalytic activity">
    <reaction evidence="10">
        <text>L-arginine + 2-oxoglutarate + O2 = guanidine + L-glutamate 5-semialdehyde + succinate + CO2</text>
        <dbReference type="Rhea" id="RHEA:31535"/>
        <dbReference type="ChEBI" id="CHEBI:15379"/>
        <dbReference type="ChEBI" id="CHEBI:16526"/>
        <dbReference type="ChEBI" id="CHEBI:16810"/>
        <dbReference type="ChEBI" id="CHEBI:30031"/>
        <dbReference type="ChEBI" id="CHEBI:30087"/>
        <dbReference type="ChEBI" id="CHEBI:32682"/>
        <dbReference type="ChEBI" id="CHEBI:58066"/>
        <dbReference type="EC" id="1.14.20.7"/>
    </reaction>
</comment>
<proteinExistence type="inferred from homology"/>
<evidence type="ECO:0000256" key="6">
    <source>
        <dbReference type="ARBA" id="ARBA00022666"/>
    </source>
</evidence>
<evidence type="ECO:0000256" key="10">
    <source>
        <dbReference type="ARBA" id="ARBA00049359"/>
    </source>
</evidence>
<keyword evidence="14" id="KW-1185">Reference proteome</keyword>
<accession>A0ABT2PNN9</accession>
<keyword evidence="11" id="KW-0408">Iron</keyword>
<evidence type="ECO:0000313" key="14">
    <source>
        <dbReference type="Proteomes" id="UP001525968"/>
    </source>
</evidence>
<sequence>MTHTNAPAGLPLIDVSALVAQSQERAAVAAQIGQACRQHGFFYVTEHGVSPALIERLRSLSERFFALPEETKMRWRMALGGRAWRGYFPLGGELTSGRPDWKQGLYLGTELPADHPLVLAKTPVHGPNLFPDLPELAGFKETILEYMAAVTQLGHRLMEGIALSLDLPADYFAARYTADPLILFRIFNYPSQAVPEGLDVAWGVGEHTDYGLLTILYQDDVGGLTVHTPQGWVTAPPVPGSFVCNIGDMLDRMTGGLYKSTPHRVTRNSSGRERFSFPLFFDPNFAARVQRIEGLAGAPDRDDSAERWDQANVHAFNGRYGDYLLAKVSKVFPQLRDEVL</sequence>
<feature type="domain" description="Fe2OG dioxygenase" evidence="12">
    <location>
        <begin position="177"/>
        <end position="283"/>
    </location>
</feature>
<comment type="cofactor">
    <cofactor evidence="1">
        <name>Fe(2+)</name>
        <dbReference type="ChEBI" id="CHEBI:29033"/>
    </cofactor>
</comment>
<dbReference type="Pfam" id="PF14226">
    <property type="entry name" value="DIOX_N"/>
    <property type="match status" value="1"/>
</dbReference>
<evidence type="ECO:0000256" key="4">
    <source>
        <dbReference type="ARBA" id="ARBA00012531"/>
    </source>
</evidence>
<evidence type="ECO:0000313" key="13">
    <source>
        <dbReference type="EMBL" id="MCT9812095.1"/>
    </source>
</evidence>
<gene>
    <name evidence="13" type="ORF">N0K08_15730</name>
</gene>
<keyword evidence="11" id="KW-0560">Oxidoreductase</keyword>
<evidence type="ECO:0000256" key="1">
    <source>
        <dbReference type="ARBA" id="ARBA00001954"/>
    </source>
</evidence>
<dbReference type="InterPro" id="IPR005123">
    <property type="entry name" value="Oxoglu/Fe-dep_dioxygenase_dom"/>
</dbReference>
<evidence type="ECO:0000256" key="3">
    <source>
        <dbReference type="ARBA" id="ARBA00012293"/>
    </source>
</evidence>
<comment type="similarity">
    <text evidence="11">Belongs to the iron/ascorbate-dependent oxidoreductase family.</text>
</comment>
<reference evidence="13 14" key="1">
    <citation type="submission" date="2022-09" db="EMBL/GenBank/DDBJ databases">
        <title>Draft genome of isolate Be4.</title>
        <authorList>
            <person name="Sanchez-Castro I."/>
            <person name="Martinez-Rodriguez P."/>
            <person name="Descostes M."/>
            <person name="Merroun M."/>
        </authorList>
    </citation>
    <scope>NUCLEOTIDE SEQUENCE [LARGE SCALE GENOMIC DNA]</scope>
    <source>
        <strain evidence="13 14">Be4</strain>
    </source>
</reference>
<evidence type="ECO:0000256" key="2">
    <source>
        <dbReference type="ARBA" id="ARBA00004767"/>
    </source>
</evidence>
<name>A0ABT2PNN9_9BURK</name>
<organism evidence="13 14">
    <name type="scientific">Acidovorax bellezanensis</name>
    <dbReference type="NCBI Taxonomy" id="2976702"/>
    <lineage>
        <taxon>Bacteria</taxon>
        <taxon>Pseudomonadati</taxon>
        <taxon>Pseudomonadota</taxon>
        <taxon>Betaproteobacteria</taxon>
        <taxon>Burkholderiales</taxon>
        <taxon>Comamonadaceae</taxon>
        <taxon>Acidovorax</taxon>
    </lineage>
</organism>
<dbReference type="PROSITE" id="PS51471">
    <property type="entry name" value="FE2OG_OXY"/>
    <property type="match status" value="1"/>
</dbReference>
<comment type="caution">
    <text evidence="13">The sequence shown here is derived from an EMBL/GenBank/DDBJ whole genome shotgun (WGS) entry which is preliminary data.</text>
</comment>
<evidence type="ECO:0000259" key="12">
    <source>
        <dbReference type="PROSITE" id="PS51471"/>
    </source>
</evidence>
<dbReference type="EMBL" id="JAODYH010000007">
    <property type="protein sequence ID" value="MCT9812095.1"/>
    <property type="molecule type" value="Genomic_DNA"/>
</dbReference>
<keyword evidence="11" id="KW-0479">Metal-binding</keyword>
<evidence type="ECO:0000256" key="7">
    <source>
        <dbReference type="ARBA" id="ARBA00031011"/>
    </source>
</evidence>
<dbReference type="PANTHER" id="PTHR47990">
    <property type="entry name" value="2-OXOGLUTARATE (2OG) AND FE(II)-DEPENDENT OXYGENASE SUPERFAMILY PROTEIN-RELATED"/>
    <property type="match status" value="1"/>
</dbReference>